<dbReference type="OrthoDB" id="1350422at2"/>
<dbReference type="RefSeq" id="WP_143161711.1">
    <property type="nucleotide sequence ID" value="NZ_FQVQ01000003.1"/>
</dbReference>
<dbReference type="STRING" id="1124188.SAMN05444377_103177"/>
<dbReference type="Proteomes" id="UP000184147">
    <property type="component" value="Unassembled WGS sequence"/>
</dbReference>
<dbReference type="AlphaFoldDB" id="A0A1M4YPG9"/>
<gene>
    <name evidence="1" type="ORF">SAMN05444377_103177</name>
</gene>
<evidence type="ECO:0000313" key="1">
    <source>
        <dbReference type="EMBL" id="SHF07568.1"/>
    </source>
</evidence>
<name>A0A1M4YPG9_9FLAO</name>
<organism evidence="1 2">
    <name type="scientific">Flavobacterium fontis</name>
    <dbReference type="NCBI Taxonomy" id="1124188"/>
    <lineage>
        <taxon>Bacteria</taxon>
        <taxon>Pseudomonadati</taxon>
        <taxon>Bacteroidota</taxon>
        <taxon>Flavobacteriia</taxon>
        <taxon>Flavobacteriales</taxon>
        <taxon>Flavobacteriaceae</taxon>
        <taxon>Flavobacterium</taxon>
    </lineage>
</organism>
<protein>
    <submittedName>
        <fullName evidence="1">Uncharacterized protein</fullName>
    </submittedName>
</protein>
<evidence type="ECO:0000313" key="2">
    <source>
        <dbReference type="Proteomes" id="UP000184147"/>
    </source>
</evidence>
<accession>A0A1M4YPG9</accession>
<dbReference type="EMBL" id="FQVQ01000003">
    <property type="protein sequence ID" value="SHF07568.1"/>
    <property type="molecule type" value="Genomic_DNA"/>
</dbReference>
<proteinExistence type="predicted"/>
<reference evidence="1 2" key="1">
    <citation type="submission" date="2016-11" db="EMBL/GenBank/DDBJ databases">
        <authorList>
            <person name="Jaros S."/>
            <person name="Januszkiewicz K."/>
            <person name="Wedrychowicz H."/>
        </authorList>
    </citation>
    <scope>NUCLEOTIDE SEQUENCE [LARGE SCALE GENOMIC DNA]</scope>
    <source>
        <strain evidence="1 2">DSM 25660</strain>
    </source>
</reference>
<keyword evidence="2" id="KW-1185">Reference proteome</keyword>
<sequence>MKPLFSIVLFCLLLFLAPVTRAQSLHFLLLDEETSEFLPEVNFHLFHQKKKVFEGISPEKEALTLPQIPFDSIAFSKFNFEPKGYAREQLADVIYLKKKIYELEEVVVGSLPEKITLGEHNRILPNSRGMYLQKQLFFGLLLTNEHPFDLALEQVQWYVKKVVHPTKYRILFYKVIVNREIIQRTNISPLQAIPVYISPVQTLDPKQKNKINTPIDYTLTPGEEILVSIELVDYVDANQTVVYPPFEEQTLVKFQCSNETNFYTKYRDAVTEKETEELYNANLWINYDFAFYFYKKPSKSLIRTPAVNLIGQKL</sequence>